<feature type="region of interest" description="Disordered" evidence="1">
    <location>
        <begin position="96"/>
        <end position="154"/>
    </location>
</feature>
<comment type="caution">
    <text evidence="2">The sequence shown here is derived from an EMBL/GenBank/DDBJ whole genome shotgun (WGS) entry which is preliminary data.</text>
</comment>
<feature type="region of interest" description="Disordered" evidence="1">
    <location>
        <begin position="891"/>
        <end position="931"/>
    </location>
</feature>
<feature type="region of interest" description="Disordered" evidence="1">
    <location>
        <begin position="350"/>
        <end position="635"/>
    </location>
</feature>
<evidence type="ECO:0000256" key="1">
    <source>
        <dbReference type="SAM" id="MobiDB-lite"/>
    </source>
</evidence>
<feature type="compositionally biased region" description="Basic and acidic residues" evidence="1">
    <location>
        <begin position="428"/>
        <end position="442"/>
    </location>
</feature>
<feature type="compositionally biased region" description="Basic and acidic residues" evidence="1">
    <location>
        <begin position="233"/>
        <end position="248"/>
    </location>
</feature>
<dbReference type="Proteomes" id="UP001189429">
    <property type="component" value="Unassembled WGS sequence"/>
</dbReference>
<reference evidence="2" key="1">
    <citation type="submission" date="2023-10" db="EMBL/GenBank/DDBJ databases">
        <authorList>
            <person name="Chen Y."/>
            <person name="Shah S."/>
            <person name="Dougan E. K."/>
            <person name="Thang M."/>
            <person name="Chan C."/>
        </authorList>
    </citation>
    <scope>NUCLEOTIDE SEQUENCE [LARGE SCALE GENOMIC DNA]</scope>
</reference>
<keyword evidence="3" id="KW-1185">Reference proteome</keyword>
<name>A0ABN9V1Y4_9DINO</name>
<feature type="compositionally biased region" description="Basic residues" evidence="1">
    <location>
        <begin position="366"/>
        <end position="395"/>
    </location>
</feature>
<feature type="compositionally biased region" description="Basic and acidic residues" evidence="1">
    <location>
        <begin position="490"/>
        <end position="501"/>
    </location>
</feature>
<evidence type="ECO:0000313" key="3">
    <source>
        <dbReference type="Proteomes" id="UP001189429"/>
    </source>
</evidence>
<protein>
    <recommendedName>
        <fullName evidence="4">RING-type E3 ubiquitin transferase</fullName>
    </recommendedName>
</protein>
<dbReference type="EMBL" id="CAUYUJ010016564">
    <property type="protein sequence ID" value="CAK0866707.1"/>
    <property type="molecule type" value="Genomic_DNA"/>
</dbReference>
<feature type="compositionally biased region" description="Gly residues" evidence="1">
    <location>
        <begin position="473"/>
        <end position="482"/>
    </location>
</feature>
<feature type="compositionally biased region" description="Low complexity" evidence="1">
    <location>
        <begin position="396"/>
        <end position="415"/>
    </location>
</feature>
<feature type="region of interest" description="Disordered" evidence="1">
    <location>
        <begin position="233"/>
        <end position="275"/>
    </location>
</feature>
<evidence type="ECO:0008006" key="4">
    <source>
        <dbReference type="Google" id="ProtNLM"/>
    </source>
</evidence>
<feature type="compositionally biased region" description="Low complexity" evidence="1">
    <location>
        <begin position="505"/>
        <end position="517"/>
    </location>
</feature>
<feature type="compositionally biased region" description="Basic and acidic residues" evidence="1">
    <location>
        <begin position="256"/>
        <end position="267"/>
    </location>
</feature>
<proteinExistence type="predicted"/>
<sequence>ALVRPLVVDEAVNDEGATIALGTAEGWTHLYYCGRFFGTDIIPGSDGRCGPADGPQCPSCRRYRDRLPDACGSVEAPSAASSSAADFGAPSCESTAPSLAECPAQAGGAQAPASSSASTPRGPAEAGAPQGAEDPDTAVARPPAAPPSSTVTVSTDAWLNLRKERNERERHIKVLQAQVNTAQQELAELARVRAKLREQRQLALEARCRGKEMHEAARMAEEEMHTLRLEAHEAAEEERAAEAAREEAAQAAAAAREAEEAAERERAAAVAADSAAQAEAEAERARSIEWQRLLSERETTARELGATLQQIEELELTLEEPADRLAVGREEAGEGLERRSLLDALRELRGGAEPEGGAGWEERRPCARRPAPRWRRRTRSPRRRTGCRPRRRGGTCRRSASSRTRADFRPPLAARGGPGARGGPQPQRPDEGRRAALRDRFGRGWRGQLARGGFAPGGRGGGLALGRAAEVAGPGGLGGPHGHAGQAFRGELRPPKREPARRASRGPGRPFRGPSAGEPSWACRGSAGDGSESLQISVAGPGPRPQPLRQGRRRLGRRGDGSSSGSGGSPSRRRRISPAAPAPQARGGGPASAAPARPAGSAAEGEPGRPLADPYGPLGAAEPVSPLLPARPPQSPRSLLLSGLDFAALGVAECDATAGGAASKLGAMPRRLGAAWLAAACLVQLPCGCSAGAEKTLAEVCRDEASCKSRLDVVTKRLDEVRTEMHGKQLTISLLEELRSGILSGHRIELPSAQRQHLEKGSPLIGEVSFDARHRPVSTNVSRHFTHVRALGEGHEIRFHTFMPLKKQSSAAAGGKGGASALIVAVTAQSQLFVYDLEGEALLEGVDLGHAPGAKVTQVVLSPNQENHFVLTAADDGEMRVHTLKVVARKKAAGGSAGEAGEDGADGKSDGCARRGLGVKRGAGSARKPGA</sequence>
<feature type="non-terminal residue" evidence="2">
    <location>
        <position position="1"/>
    </location>
</feature>
<feature type="compositionally biased region" description="Low complexity" evidence="1">
    <location>
        <begin position="577"/>
        <end position="610"/>
    </location>
</feature>
<accession>A0ABN9V1Y4</accession>
<evidence type="ECO:0000313" key="2">
    <source>
        <dbReference type="EMBL" id="CAK0866707.1"/>
    </source>
</evidence>
<gene>
    <name evidence="2" type="ORF">PCOR1329_LOCUS53817</name>
</gene>
<feature type="compositionally biased region" description="Gly residues" evidence="1">
    <location>
        <begin position="454"/>
        <end position="464"/>
    </location>
</feature>
<organism evidence="2 3">
    <name type="scientific">Prorocentrum cordatum</name>
    <dbReference type="NCBI Taxonomy" id="2364126"/>
    <lineage>
        <taxon>Eukaryota</taxon>
        <taxon>Sar</taxon>
        <taxon>Alveolata</taxon>
        <taxon>Dinophyceae</taxon>
        <taxon>Prorocentrales</taxon>
        <taxon>Prorocentraceae</taxon>
        <taxon>Prorocentrum</taxon>
    </lineage>
</organism>
<feature type="compositionally biased region" description="Low complexity" evidence="1">
    <location>
        <begin position="103"/>
        <end position="154"/>
    </location>
</feature>